<dbReference type="PANTHER" id="PTHR34975:SF2">
    <property type="entry name" value="SPORE GERMINATION PROTEIN A2"/>
    <property type="match status" value="1"/>
</dbReference>
<dbReference type="InterPro" id="IPR004761">
    <property type="entry name" value="Spore_GerAB"/>
</dbReference>
<dbReference type="GO" id="GO:0009847">
    <property type="term" value="P:spore germination"/>
    <property type="evidence" value="ECO:0007669"/>
    <property type="project" value="InterPro"/>
</dbReference>
<dbReference type="Proteomes" id="UP000035704">
    <property type="component" value="Chromosome"/>
</dbReference>
<gene>
    <name evidence="8" type="ORF">CACET_c24010</name>
</gene>
<keyword evidence="9" id="KW-1185">Reference proteome</keyword>
<name>A0A0D8I614_9CLOT</name>
<dbReference type="PANTHER" id="PTHR34975">
    <property type="entry name" value="SPORE GERMINATION PROTEIN A2"/>
    <property type="match status" value="1"/>
</dbReference>
<dbReference type="AlphaFoldDB" id="A0A0D8I614"/>
<evidence type="ECO:0000313" key="8">
    <source>
        <dbReference type="EMBL" id="AKL95847.1"/>
    </source>
</evidence>
<evidence type="ECO:0000313" key="9">
    <source>
        <dbReference type="Proteomes" id="UP000035704"/>
    </source>
</evidence>
<organism evidence="8 9">
    <name type="scientific">Clostridium aceticum</name>
    <dbReference type="NCBI Taxonomy" id="84022"/>
    <lineage>
        <taxon>Bacteria</taxon>
        <taxon>Bacillati</taxon>
        <taxon>Bacillota</taxon>
        <taxon>Clostridia</taxon>
        <taxon>Eubacteriales</taxon>
        <taxon>Clostridiaceae</taxon>
        <taxon>Clostridium</taxon>
    </lineage>
</organism>
<keyword evidence="7" id="KW-0472">Membrane</keyword>
<evidence type="ECO:0000256" key="4">
    <source>
        <dbReference type="ARBA" id="ARBA00022544"/>
    </source>
</evidence>
<evidence type="ECO:0000256" key="2">
    <source>
        <dbReference type="ARBA" id="ARBA00007998"/>
    </source>
</evidence>
<proteinExistence type="inferred from homology"/>
<keyword evidence="4" id="KW-0309">Germination</keyword>
<evidence type="ECO:0000256" key="5">
    <source>
        <dbReference type="ARBA" id="ARBA00022692"/>
    </source>
</evidence>
<dbReference type="STRING" id="84022.CACET_c24010"/>
<dbReference type="NCBIfam" id="TIGR00912">
    <property type="entry name" value="2A0309"/>
    <property type="match status" value="1"/>
</dbReference>
<dbReference type="EMBL" id="CP009687">
    <property type="protein sequence ID" value="AKL95847.1"/>
    <property type="molecule type" value="Genomic_DNA"/>
</dbReference>
<reference evidence="8 9" key="1">
    <citation type="submission" date="2014-10" db="EMBL/GenBank/DDBJ databases">
        <title>Genome sequence of Clostridium aceticum DSM 1496.</title>
        <authorList>
            <person name="Poehlein A."/>
            <person name="Schiel-Bengelsdorf B."/>
            <person name="Gottschalk G."/>
            <person name="Duerre P."/>
            <person name="Daniel R."/>
        </authorList>
    </citation>
    <scope>NUCLEOTIDE SEQUENCE [LARGE SCALE GENOMIC DNA]</scope>
    <source>
        <strain evidence="8 9">DSM 1496</strain>
    </source>
</reference>
<evidence type="ECO:0000256" key="6">
    <source>
        <dbReference type="ARBA" id="ARBA00022989"/>
    </source>
</evidence>
<keyword evidence="6" id="KW-1133">Transmembrane helix</keyword>
<protein>
    <submittedName>
        <fullName evidence="8">Spore germination protein</fullName>
    </submittedName>
</protein>
<dbReference type="Pfam" id="PF03845">
    <property type="entry name" value="Spore_permease"/>
    <property type="match status" value="1"/>
</dbReference>
<evidence type="ECO:0000256" key="1">
    <source>
        <dbReference type="ARBA" id="ARBA00004141"/>
    </source>
</evidence>
<keyword evidence="3" id="KW-0813">Transport</keyword>
<dbReference type="PATRIC" id="fig|84022.5.peg.2688"/>
<dbReference type="OrthoDB" id="2446105at2"/>
<dbReference type="Gene3D" id="1.20.1740.10">
    <property type="entry name" value="Amino acid/polyamine transporter I"/>
    <property type="match status" value="1"/>
</dbReference>
<evidence type="ECO:0000256" key="7">
    <source>
        <dbReference type="ARBA" id="ARBA00023136"/>
    </source>
</evidence>
<evidence type="ECO:0000256" key="3">
    <source>
        <dbReference type="ARBA" id="ARBA00022448"/>
    </source>
</evidence>
<keyword evidence="5" id="KW-0812">Transmembrane</keyword>
<sequence length="362" mass="40640">MKDQLEDVNMLSFVVHTMVGVRLLTLPKDIVEHAQNDGWASIALATLVSFVIGFAFYWMGKKYSRLNISQIAEVVLGRFLGKIIMIAIAVYLIFSIGLSLRAFADSVKLFLLDMTPLYIIILVMLGTCVYCVKQGIKTISIVFDLLLPIIVIAITVLMLFSATNIDHKNLLPVFHGGAKPIFQGFLETTHPFLGIGIIGYIMPCFKEQKKVKKWIAIGILLVSAIYFSIVIMSIMVFGSREIQHILHPTIALSRALQLDIEMFERLEVMFMAVWIPMTFTTLAAYYFASVINLKVMFRSEKEQLMLYGQIPIIFLIALLPNNVVEVHALLSINNKLAQVHSFIIIPVIFIGVLVKQRGGKSV</sequence>
<dbReference type="RefSeq" id="WP_044826508.1">
    <property type="nucleotide sequence ID" value="NZ_CP009687.1"/>
</dbReference>
<dbReference type="KEGG" id="cace:CACET_c24010"/>
<accession>A0A0D8I614</accession>
<comment type="subcellular location">
    <subcellularLocation>
        <location evidence="1">Membrane</location>
        <topology evidence="1">Multi-pass membrane protein</topology>
    </subcellularLocation>
</comment>
<dbReference type="GO" id="GO:0016020">
    <property type="term" value="C:membrane"/>
    <property type="evidence" value="ECO:0007669"/>
    <property type="project" value="UniProtKB-SubCell"/>
</dbReference>
<comment type="similarity">
    <text evidence="2">Belongs to the amino acid-polyamine-organocation (APC) superfamily. Spore germination protein (SGP) (TC 2.A.3.9) family.</text>
</comment>